<dbReference type="RefSeq" id="WP_264287183.1">
    <property type="nucleotide sequence ID" value="NZ_JAOZEV010000008.1"/>
</dbReference>
<dbReference type="AlphaFoldDB" id="A0A9X2Z017"/>
<comment type="caution">
    <text evidence="1">The sequence shown here is derived from an EMBL/GenBank/DDBJ whole genome shotgun (WGS) entry which is preliminary data.</text>
</comment>
<gene>
    <name evidence="1" type="ORF">OIU80_11690</name>
</gene>
<evidence type="ECO:0000313" key="2">
    <source>
        <dbReference type="Proteomes" id="UP001151133"/>
    </source>
</evidence>
<protein>
    <recommendedName>
        <fullName evidence="3">RHS repeat-associated core domain-containing protein</fullName>
    </recommendedName>
</protein>
<proteinExistence type="predicted"/>
<name>A0A9X2Z017_9FLAO</name>
<evidence type="ECO:0008006" key="3">
    <source>
        <dbReference type="Google" id="ProtNLM"/>
    </source>
</evidence>
<accession>A0A9X2Z017</accession>
<sequence>MQVPTRHGNINEYRYGFQGQEKDDDLKGEGNSLNYTFRMHDPRVGRFLSIDPLTRLYPHNSPYAFSENRVIDGMELEGLEYLSFHEARVEFTSGRLQLKLENFNDNFQRTYKESFPMVKFATSGEASRNVFGLTEGYNNVDNLSGNSDDTFKDSNYQVNKDVRFNKGNGQIDRRQKFGKKSFVSNSSFGKTYELTPMPAIGGAMAILLTYDIYKGIKDFIDTKAMVDDKMALDKQVLSWEIKDSWSGKVLNSNNPIVGQVLSDLKYAVKKGIIKKENVNIKDMTDIANIVLFGGNGNEGRKIREAAEKIINEVSLPVAKF</sequence>
<evidence type="ECO:0000313" key="1">
    <source>
        <dbReference type="EMBL" id="MCV9932943.1"/>
    </source>
</evidence>
<dbReference type="Gene3D" id="2.180.10.10">
    <property type="entry name" value="RHS repeat-associated core"/>
    <property type="match status" value="1"/>
</dbReference>
<dbReference type="EMBL" id="JAOZEV010000008">
    <property type="protein sequence ID" value="MCV9932943.1"/>
    <property type="molecule type" value="Genomic_DNA"/>
</dbReference>
<keyword evidence="2" id="KW-1185">Reference proteome</keyword>
<reference evidence="1" key="1">
    <citation type="submission" date="2022-10" db="EMBL/GenBank/DDBJ databases">
        <title>Two novel species of Flavobacterium.</title>
        <authorList>
            <person name="Liu Q."/>
            <person name="Xin Y.-H."/>
        </authorList>
    </citation>
    <scope>NUCLEOTIDE SEQUENCE</scope>
    <source>
        <strain evidence="1">LS1R47</strain>
    </source>
</reference>
<organism evidence="1 2">
    <name type="scientific">Flavobacterium frigoritolerans</name>
    <dbReference type="NCBI Taxonomy" id="2987686"/>
    <lineage>
        <taxon>Bacteria</taxon>
        <taxon>Pseudomonadati</taxon>
        <taxon>Bacteroidota</taxon>
        <taxon>Flavobacteriia</taxon>
        <taxon>Flavobacteriales</taxon>
        <taxon>Flavobacteriaceae</taxon>
        <taxon>Flavobacterium</taxon>
    </lineage>
</organism>
<dbReference type="Proteomes" id="UP001151133">
    <property type="component" value="Unassembled WGS sequence"/>
</dbReference>